<comment type="catalytic activity">
    <reaction evidence="7">
        <text>L-threonyl-[protein] + ATP = O-phospho-L-threonyl-[protein] + ADP + H(+)</text>
        <dbReference type="Rhea" id="RHEA:46608"/>
        <dbReference type="Rhea" id="RHEA-COMP:11060"/>
        <dbReference type="Rhea" id="RHEA-COMP:11605"/>
        <dbReference type="ChEBI" id="CHEBI:15378"/>
        <dbReference type="ChEBI" id="CHEBI:30013"/>
        <dbReference type="ChEBI" id="CHEBI:30616"/>
        <dbReference type="ChEBI" id="CHEBI:61977"/>
        <dbReference type="ChEBI" id="CHEBI:456216"/>
        <dbReference type="EC" id="2.7.11.1"/>
    </reaction>
</comment>
<protein>
    <recommendedName>
        <fullName evidence="1">non-specific serine/threonine protein kinase</fullName>
        <ecNumber evidence="1">2.7.11.1</ecNumber>
    </recommendedName>
</protein>
<accession>A0A146KCG7</accession>
<evidence type="ECO:0000256" key="4">
    <source>
        <dbReference type="ARBA" id="ARBA00022741"/>
    </source>
</evidence>
<dbReference type="EC" id="2.7.11.1" evidence="1"/>
<organism evidence="10">
    <name type="scientific">Trepomonas sp. PC1</name>
    <dbReference type="NCBI Taxonomy" id="1076344"/>
    <lineage>
        <taxon>Eukaryota</taxon>
        <taxon>Metamonada</taxon>
        <taxon>Diplomonadida</taxon>
        <taxon>Hexamitidae</taxon>
        <taxon>Hexamitinae</taxon>
        <taxon>Trepomonas</taxon>
    </lineage>
</organism>
<reference evidence="10" key="1">
    <citation type="submission" date="2015-07" db="EMBL/GenBank/DDBJ databases">
        <title>Adaptation to a free-living lifestyle via gene acquisitions in the diplomonad Trepomonas sp. PC1.</title>
        <authorList>
            <person name="Xu F."/>
            <person name="Jerlstrom-Hultqvist J."/>
            <person name="Kolisko M."/>
            <person name="Simpson A.G.B."/>
            <person name="Roger A.J."/>
            <person name="Svard S.G."/>
            <person name="Andersson J.O."/>
        </authorList>
    </citation>
    <scope>NUCLEOTIDE SEQUENCE</scope>
    <source>
        <strain evidence="10">PC1</strain>
    </source>
</reference>
<name>A0A146KCG7_9EUKA</name>
<evidence type="ECO:0000259" key="9">
    <source>
        <dbReference type="PROSITE" id="PS50011"/>
    </source>
</evidence>
<dbReference type="InterPro" id="IPR000719">
    <property type="entry name" value="Prot_kinase_dom"/>
</dbReference>
<dbReference type="CDD" id="cd05579">
    <property type="entry name" value="STKc_MAST_like"/>
    <property type="match status" value="1"/>
</dbReference>
<evidence type="ECO:0000313" key="10">
    <source>
        <dbReference type="EMBL" id="JAP94510.1"/>
    </source>
</evidence>
<dbReference type="SMART" id="SM00220">
    <property type="entry name" value="S_TKc"/>
    <property type="match status" value="1"/>
</dbReference>
<gene>
    <name evidence="10" type="ORF">TPC1_12812</name>
</gene>
<evidence type="ECO:0000256" key="1">
    <source>
        <dbReference type="ARBA" id="ARBA00012513"/>
    </source>
</evidence>
<comment type="catalytic activity">
    <reaction evidence="8">
        <text>L-seryl-[protein] + ATP = O-phospho-L-seryl-[protein] + ADP + H(+)</text>
        <dbReference type="Rhea" id="RHEA:17989"/>
        <dbReference type="Rhea" id="RHEA-COMP:9863"/>
        <dbReference type="Rhea" id="RHEA-COMP:11604"/>
        <dbReference type="ChEBI" id="CHEBI:15378"/>
        <dbReference type="ChEBI" id="CHEBI:29999"/>
        <dbReference type="ChEBI" id="CHEBI:30616"/>
        <dbReference type="ChEBI" id="CHEBI:83421"/>
        <dbReference type="ChEBI" id="CHEBI:456216"/>
        <dbReference type="EC" id="2.7.11.1"/>
    </reaction>
</comment>
<dbReference type="AlphaFoldDB" id="A0A146KCG7"/>
<dbReference type="InterPro" id="IPR050236">
    <property type="entry name" value="Ser_Thr_kinase_AGC"/>
</dbReference>
<dbReference type="InterPro" id="IPR011009">
    <property type="entry name" value="Kinase-like_dom_sf"/>
</dbReference>
<dbReference type="PANTHER" id="PTHR24356">
    <property type="entry name" value="SERINE/THREONINE-PROTEIN KINASE"/>
    <property type="match status" value="1"/>
</dbReference>
<keyword evidence="4" id="KW-0547">Nucleotide-binding</keyword>
<evidence type="ECO:0000256" key="7">
    <source>
        <dbReference type="ARBA" id="ARBA00047899"/>
    </source>
</evidence>
<keyword evidence="5" id="KW-0418">Kinase</keyword>
<dbReference type="PANTHER" id="PTHR24356:SF1">
    <property type="entry name" value="SERINE_THREONINE-PROTEIN KINASE GREATWALL"/>
    <property type="match status" value="1"/>
</dbReference>
<feature type="non-terminal residue" evidence="10">
    <location>
        <position position="1"/>
    </location>
</feature>
<keyword evidence="3" id="KW-0808">Transferase</keyword>
<dbReference type="Gene3D" id="1.10.510.10">
    <property type="entry name" value="Transferase(Phosphotransferase) domain 1"/>
    <property type="match status" value="2"/>
</dbReference>
<dbReference type="GO" id="GO:0035556">
    <property type="term" value="P:intracellular signal transduction"/>
    <property type="evidence" value="ECO:0007669"/>
    <property type="project" value="TreeGrafter"/>
</dbReference>
<evidence type="ECO:0000256" key="8">
    <source>
        <dbReference type="ARBA" id="ARBA00048679"/>
    </source>
</evidence>
<evidence type="ECO:0000256" key="3">
    <source>
        <dbReference type="ARBA" id="ARBA00022679"/>
    </source>
</evidence>
<proteinExistence type="predicted"/>
<dbReference type="EMBL" id="GDID01002096">
    <property type="protein sequence ID" value="JAP94510.1"/>
    <property type="molecule type" value="Transcribed_RNA"/>
</dbReference>
<evidence type="ECO:0000256" key="6">
    <source>
        <dbReference type="ARBA" id="ARBA00022840"/>
    </source>
</evidence>
<dbReference type="SUPFAM" id="SSF56112">
    <property type="entry name" value="Protein kinase-like (PK-like)"/>
    <property type="match status" value="1"/>
</dbReference>
<dbReference type="GO" id="GO:0004674">
    <property type="term" value="F:protein serine/threonine kinase activity"/>
    <property type="evidence" value="ECO:0007669"/>
    <property type="project" value="UniProtKB-KW"/>
</dbReference>
<keyword evidence="6" id="KW-0067">ATP-binding</keyword>
<dbReference type="PROSITE" id="PS50011">
    <property type="entry name" value="PROTEIN_KINASE_DOM"/>
    <property type="match status" value="1"/>
</dbReference>
<dbReference type="Gene3D" id="3.30.200.20">
    <property type="entry name" value="Phosphorylase Kinase, domain 1"/>
    <property type="match status" value="1"/>
</dbReference>
<feature type="domain" description="Protein kinase" evidence="9">
    <location>
        <begin position="727"/>
        <end position="1089"/>
    </location>
</feature>
<evidence type="ECO:0000256" key="5">
    <source>
        <dbReference type="ARBA" id="ARBA00022777"/>
    </source>
</evidence>
<keyword evidence="2" id="KW-0723">Serine/threonine-protein kinase</keyword>
<dbReference type="PROSITE" id="PS00108">
    <property type="entry name" value="PROTEIN_KINASE_ST"/>
    <property type="match status" value="1"/>
</dbReference>
<sequence length="1182" mass="136964">LNLNLVNEEQSSSNVFTTGRVEQTPREVMTVQIQKVLTEQKEIANEQYLKTLKNLNLQQNPSKFIQMLQNYLKNFLSLPSQAFTIKQLAYQVDQLQKLTQHIMRHENSSNNRDTLLSIINEITNISILLTGAIQNTSMPKKTQHIELESILKYPYQHEDEKFIFNYVINKIPTSQFKTYFNKNPDHYDIYIKQVKKNVFTTLFQKKHQEVPEIKPQKQSILKIPIQDDKLKNYLKQIILKLNETILNHASTADNVDTKVRNIMDINSARFPTNVSPLERRLQYLIDVLQLLNFEKEKSKERPRRASISIDEVRKGLHNLQIEDSNFDEDDISFNAENPFMFEVDIEQDYTYADTQNNFYNRDNVDFIRPLCIYALALAHSQCPASNALFTLQIEGQFLCCISVLCEELKKGFNIRDVSTVLVVLKFLSAVINKSYCYTYGENGAVNKLLYLQSTNVNINGMNEFLKQTNQSIYTDNSIEHQFMNYNRGYLSTQVIIFNQIVNLFYYTNLNTKKYPLKNAQPKKTQNDVEVLKEWYENIPCDSMNLPMQIHCNISQPIFYDHYNNQINRFYMSTETFDLTTHIISYICCEINNILQNTTALPKQSTYSTEKELFSKIINQLKSVKLTTNAEQYMSQLESESDDFNELLMKVRDKISYLQTNKLYQIQEDPTESDTEKIDISLMNSTSTHSIIQTTQSTSEMRKSKLKTSHVRNHSQHDQIKNMSFTDFIPIRKINKGGYGTVVLAKHKQIQKPLAIKIIKKEDMIRKNAINRIKIEAQIYKKMELNQRQQKSKSGHKIKIKFQDFVVRFYGCFRTQSHMFLVLEFCEQGDLNGLLNESGAFTEDWARWLIAEIVVGLSILHECGIVYNDLKPENILMSNDGHIKFTDFGISKVGMVKKFELKKNLSNTLTALNGQKTNENTSFEDTTKQEASSPKVFSLPEENVVVKKQPAQPQLNLDSIPSSISVGPSNNISFGNEEQGDLVTDDKKVLGTPYYIAPELLKGEEPSAKSDYWALGVCLYEFIYGFKPFLDTSGDVGPEKIFEKILNEPVPFPDDQPVSEEAKDLISQLLEKDPSKRYCTLRQMEKHPFFKDVPFAEVFSRQPPVVPFKKEIDETPMIKEEDWVNEILNDQDQTPYKDVIQISNSLLDKNEQILKEFSFTNEKLMKETCDPNQKESLDDMSLE</sequence>
<dbReference type="Pfam" id="PF00069">
    <property type="entry name" value="Pkinase"/>
    <property type="match status" value="2"/>
</dbReference>
<evidence type="ECO:0000256" key="2">
    <source>
        <dbReference type="ARBA" id="ARBA00022527"/>
    </source>
</evidence>
<dbReference type="GO" id="GO:0005524">
    <property type="term" value="F:ATP binding"/>
    <property type="evidence" value="ECO:0007669"/>
    <property type="project" value="UniProtKB-KW"/>
</dbReference>
<dbReference type="InterPro" id="IPR008271">
    <property type="entry name" value="Ser/Thr_kinase_AS"/>
</dbReference>